<sequence>MNLLDPYHQTYTYDTGNNLTHLSHQASSSTWQQTLAIHPNSNRGTETQQPSSNFDVNGNLLVLDNIGTLNWHYNNTLNQLTKYNKSSAEYYVYDYQGNRVRTVVESNRQMQNQRDYLPSLELSINQAKQQTNTLHIGTHIFSETSKDNTQNPSQTRYQLTSHLQSNTLELDDKAQTLSYEHYYPYGGTTLIAGKDKTQVQQKRYRYTGKERDDSSGLSYYGARYLTPWLTRWISPDSAGAVDGLNLYAYVGNNPLKYRDPTGHFPLISWSGFVSNINAYKANQRALDIWVGEAHDTPQGNYLVMNLNSEIKFQNFITESATADVNERPSQDPEYINTFYTQEEMQKSYSHLTPKEAQELTNSTINVKILMTPLNSYFIARDYWRDKEEYERMRSMGSFKGSSIILVGAGHTLTNIRQNEDENPKAYPAFKYMGENPSIAATPKSVIDGYVDYFDTHRTSVTPDFGVWVEGKHDSKEGIFLVHGPEGIMREIFGNIIEEVPMKLADLSAPEAAHPTLQRRRCMTL</sequence>
<evidence type="ECO:0000313" key="2">
    <source>
        <dbReference type="Proteomes" id="UP000626656"/>
    </source>
</evidence>
<dbReference type="RefSeq" id="WP_237731669.1">
    <property type="nucleotide sequence ID" value="NZ_CAHJWF010000306.1"/>
</dbReference>
<proteinExistence type="predicted"/>
<accession>A0ABN7GBT8</accession>
<organism evidence="1 2">
    <name type="scientific">Bathymodiolus thermophilus thioautotrophic gill symbiont</name>
    <dbReference type="NCBI Taxonomy" id="2360"/>
    <lineage>
        <taxon>Bacteria</taxon>
        <taxon>Pseudomonadati</taxon>
        <taxon>Pseudomonadota</taxon>
        <taxon>Gammaproteobacteria</taxon>
        <taxon>sulfur-oxidizing symbionts</taxon>
    </lineage>
</organism>
<dbReference type="Gene3D" id="2.180.10.10">
    <property type="entry name" value="RHS repeat-associated core"/>
    <property type="match status" value="1"/>
</dbReference>
<gene>
    <name evidence="1" type="ORF">AZO1586I_1510</name>
</gene>
<reference evidence="1 2" key="1">
    <citation type="submission" date="2020-05" db="EMBL/GenBank/DDBJ databases">
        <authorList>
            <person name="Petersen J."/>
            <person name="Sayavedra L."/>
        </authorList>
    </citation>
    <scope>NUCLEOTIDE SEQUENCE [LARGE SCALE GENOMIC DNA]</scope>
    <source>
        <strain evidence="1">B azoricus SOX ET2 1586I</strain>
    </source>
</reference>
<name>A0ABN7GBT8_9GAMM</name>
<evidence type="ECO:0000313" key="1">
    <source>
        <dbReference type="EMBL" id="CAB5505782.1"/>
    </source>
</evidence>
<dbReference type="PANTHER" id="PTHR32305">
    <property type="match status" value="1"/>
</dbReference>
<dbReference type="NCBIfam" id="TIGR03696">
    <property type="entry name" value="Rhs_assc_core"/>
    <property type="match status" value="1"/>
</dbReference>
<dbReference type="InterPro" id="IPR050708">
    <property type="entry name" value="T6SS_VgrG/RHS"/>
</dbReference>
<keyword evidence="2" id="KW-1185">Reference proteome</keyword>
<protein>
    <recommendedName>
        <fullName evidence="3">Insecticidal toxin complex protein</fullName>
    </recommendedName>
</protein>
<evidence type="ECO:0008006" key="3">
    <source>
        <dbReference type="Google" id="ProtNLM"/>
    </source>
</evidence>
<dbReference type="EMBL" id="CAHJWF010000306">
    <property type="protein sequence ID" value="CAB5505782.1"/>
    <property type="molecule type" value="Genomic_DNA"/>
</dbReference>
<dbReference type="InterPro" id="IPR022385">
    <property type="entry name" value="Rhs_assc_core"/>
</dbReference>
<comment type="caution">
    <text evidence="1">The sequence shown here is derived from an EMBL/GenBank/DDBJ whole genome shotgun (WGS) entry which is preliminary data.</text>
</comment>
<dbReference type="Proteomes" id="UP000626656">
    <property type="component" value="Unassembled WGS sequence"/>
</dbReference>
<dbReference type="PANTHER" id="PTHR32305:SF15">
    <property type="entry name" value="PROTEIN RHSA-RELATED"/>
    <property type="match status" value="1"/>
</dbReference>